<dbReference type="GO" id="GO:0000184">
    <property type="term" value="P:nuclear-transcribed mRNA catabolic process, nonsense-mediated decay"/>
    <property type="evidence" value="ECO:0007669"/>
    <property type="project" value="InterPro"/>
</dbReference>
<dbReference type="GO" id="GO:0035145">
    <property type="term" value="C:exon-exon junction complex"/>
    <property type="evidence" value="ECO:0007669"/>
    <property type="project" value="TreeGrafter"/>
</dbReference>
<keyword evidence="3" id="KW-1185">Reference proteome</keyword>
<organism evidence="2 3">
    <name type="scientific">Reticulomyxa filosa</name>
    <dbReference type="NCBI Taxonomy" id="46433"/>
    <lineage>
        <taxon>Eukaryota</taxon>
        <taxon>Sar</taxon>
        <taxon>Rhizaria</taxon>
        <taxon>Retaria</taxon>
        <taxon>Foraminifera</taxon>
        <taxon>Monothalamids</taxon>
        <taxon>Reticulomyxidae</taxon>
        <taxon>Reticulomyxa</taxon>
    </lineage>
</organism>
<name>X6MW50_RETFI</name>
<proteinExistence type="predicted"/>
<evidence type="ECO:0000256" key="1">
    <source>
        <dbReference type="SAM" id="MobiDB-lite"/>
    </source>
</evidence>
<dbReference type="Gene3D" id="1.25.40.180">
    <property type="match status" value="1"/>
</dbReference>
<feature type="region of interest" description="Disordered" evidence="1">
    <location>
        <begin position="20"/>
        <end position="87"/>
    </location>
</feature>
<sequence>IEEEQQRLKEWEYAKKVAQMRWEKRTRLREANKLANKKRQKTSEENEDDETGAGMDMDEENGEDNENGEGGNKKQKDAKKQKKETKGETNIKKIQTFLKKIKGFNEPGNLKNVQSIVKEMSTFKLDRYLKEIVRDLSTIPINNDSLEIEALVTLVSSFHQMYDKFGKKFKDAILDIFNPKSHKISSASSSEFIFNINKQT</sequence>
<reference evidence="2 3" key="1">
    <citation type="journal article" date="2013" name="Curr. Biol.">
        <title>The Genome of the Foraminiferan Reticulomyxa filosa.</title>
        <authorList>
            <person name="Glockner G."/>
            <person name="Hulsmann N."/>
            <person name="Schleicher M."/>
            <person name="Noegel A.A."/>
            <person name="Eichinger L."/>
            <person name="Gallinger C."/>
            <person name="Pawlowski J."/>
            <person name="Sierra R."/>
            <person name="Euteneuer U."/>
            <person name="Pillet L."/>
            <person name="Moustafa A."/>
            <person name="Platzer M."/>
            <person name="Groth M."/>
            <person name="Szafranski K."/>
            <person name="Schliwa M."/>
        </authorList>
    </citation>
    <scope>NUCLEOTIDE SEQUENCE [LARGE SCALE GENOMIC DNA]</scope>
</reference>
<accession>X6MW50</accession>
<evidence type="ECO:0000313" key="2">
    <source>
        <dbReference type="EMBL" id="ETO18228.1"/>
    </source>
</evidence>
<evidence type="ECO:0000313" key="3">
    <source>
        <dbReference type="Proteomes" id="UP000023152"/>
    </source>
</evidence>
<evidence type="ECO:0008006" key="4">
    <source>
        <dbReference type="Google" id="ProtNLM"/>
    </source>
</evidence>
<dbReference type="PANTHER" id="PTHR12839:SF7">
    <property type="entry name" value="REGULATOR OF NONSENSE TRANSCRIPTS 2"/>
    <property type="match status" value="1"/>
</dbReference>
<feature type="non-terminal residue" evidence="2">
    <location>
        <position position="1"/>
    </location>
</feature>
<gene>
    <name evidence="2" type="ORF">RFI_19052</name>
</gene>
<dbReference type="PANTHER" id="PTHR12839">
    <property type="entry name" value="NONSENSE-MEDIATED MRNA DECAY PROTEIN 2 UP-FRAMESHIFT SUPPRESSOR 2"/>
    <property type="match status" value="1"/>
</dbReference>
<comment type="caution">
    <text evidence="2">The sequence shown here is derived from an EMBL/GenBank/DDBJ whole genome shotgun (WGS) entry which is preliminary data.</text>
</comment>
<protein>
    <recommendedName>
        <fullName evidence="4">MIF4G domain-containing protein</fullName>
    </recommendedName>
</protein>
<dbReference type="AlphaFoldDB" id="X6MW50"/>
<dbReference type="GO" id="GO:0005737">
    <property type="term" value="C:cytoplasm"/>
    <property type="evidence" value="ECO:0007669"/>
    <property type="project" value="TreeGrafter"/>
</dbReference>
<dbReference type="OrthoDB" id="27832at2759"/>
<feature type="compositionally biased region" description="Basic and acidic residues" evidence="1">
    <location>
        <begin position="20"/>
        <end position="32"/>
    </location>
</feature>
<dbReference type="EMBL" id="ASPP01015307">
    <property type="protein sequence ID" value="ETO18228.1"/>
    <property type="molecule type" value="Genomic_DNA"/>
</dbReference>
<feature type="compositionally biased region" description="Acidic residues" evidence="1">
    <location>
        <begin position="45"/>
        <end position="67"/>
    </location>
</feature>
<dbReference type="Proteomes" id="UP000023152">
    <property type="component" value="Unassembled WGS sequence"/>
</dbReference>
<dbReference type="InterPro" id="IPR039762">
    <property type="entry name" value="Nmd2/UPF2"/>
</dbReference>